<organism evidence="1 2">
    <name type="scientific">Anopheles albimanus</name>
    <name type="common">New world malaria mosquito</name>
    <dbReference type="NCBI Taxonomy" id="7167"/>
    <lineage>
        <taxon>Eukaryota</taxon>
        <taxon>Metazoa</taxon>
        <taxon>Ecdysozoa</taxon>
        <taxon>Arthropoda</taxon>
        <taxon>Hexapoda</taxon>
        <taxon>Insecta</taxon>
        <taxon>Pterygota</taxon>
        <taxon>Neoptera</taxon>
        <taxon>Endopterygota</taxon>
        <taxon>Diptera</taxon>
        <taxon>Nematocera</taxon>
        <taxon>Culicoidea</taxon>
        <taxon>Culicidae</taxon>
        <taxon>Anophelinae</taxon>
        <taxon>Anopheles</taxon>
    </lineage>
</organism>
<evidence type="ECO:0000313" key="2">
    <source>
        <dbReference type="Proteomes" id="UP000069272"/>
    </source>
</evidence>
<sequence>MVVVSHVIINPSEAGPIRVSQYREQRAYRTVHNRTIVGSRSEVEIMDESYRVQECPELGRYGVAARDLKAGDRLFSELPFAVGPKLDSPPLCLECCCPVDGGEGGPRCPRCGWPLCEDCAAEATGPLPYHGAECAVFAEKRVRFQSVEDSTAGCVQLDCITPLRMLLAKEANPERWEREIAPMEYHDEKRREGANWKVDDHNIVSFLRDACGLADRFSVELIQQVIGVLDVNAFEGRTCNGYSVRGLYPQLAIMAHSCVPNVVHSIHPSEAFRLEARVAVDVAEGEKLYTTYTYTLTGTEARQAILKASKFFTCMCPRCVDPTELGTHFSSLLCNKCVGGIIISSNPLDENAEWKCGDCGFKTSGAAVQKAILTMHNELDELACLEYDAGRLEAYERLYKKFRSVLHPRHFINTSIRHSLIELYGRIPGYEMVELPDVLLERKVDLCRDVLRVLDVVEPWLSRSRAMVLYELHAPLIMLAQSAFGRGEEKRDGKTLKQQLEEAATILEECGSILEWEDPTSPEGILSNVAKQSLLQLRQSIATLD</sequence>
<dbReference type="OrthoDB" id="265717at2759"/>
<protein>
    <submittedName>
        <fullName evidence="1">Uncharacterized protein</fullName>
    </submittedName>
</protein>
<dbReference type="AlphaFoldDB" id="A0A182FN94"/>
<dbReference type="Gene3D" id="2.170.270.10">
    <property type="entry name" value="SET domain"/>
    <property type="match status" value="1"/>
</dbReference>
<dbReference type="PANTHER" id="PTHR46455:SF7">
    <property type="entry name" value="RE12806P"/>
    <property type="match status" value="1"/>
</dbReference>
<dbReference type="CDD" id="cd20071">
    <property type="entry name" value="SET_SMYD"/>
    <property type="match status" value="1"/>
</dbReference>
<name>A0A182FN94_ANOAL</name>
<dbReference type="RefSeq" id="XP_035780034.1">
    <property type="nucleotide sequence ID" value="XM_035924141.1"/>
</dbReference>
<dbReference type="EnsemblMetazoa" id="AALB008007-RA">
    <property type="protein sequence ID" value="AALB008007-PA"/>
    <property type="gene ID" value="AALB008007"/>
</dbReference>
<proteinExistence type="predicted"/>
<dbReference type="Gene3D" id="6.10.140.2220">
    <property type="match status" value="1"/>
</dbReference>
<dbReference type="InterPro" id="IPR046341">
    <property type="entry name" value="SET_dom_sf"/>
</dbReference>
<dbReference type="PANTHER" id="PTHR46455">
    <property type="entry name" value="SET AND MYND DOMAIN CONTAINING, ARTHROPOD-SPECIFIC, MEMBER 4, ISOFORM A"/>
    <property type="match status" value="1"/>
</dbReference>
<accession>A0A182FN94</accession>
<dbReference type="VEuPathDB" id="VectorBase:AALB20_037047"/>
<dbReference type="SUPFAM" id="SSF82199">
    <property type="entry name" value="SET domain"/>
    <property type="match status" value="1"/>
</dbReference>
<dbReference type="Proteomes" id="UP000069272">
    <property type="component" value="Chromosome 2L"/>
</dbReference>
<keyword evidence="2" id="KW-1185">Reference proteome</keyword>
<dbReference type="Gene3D" id="1.10.220.160">
    <property type="match status" value="1"/>
</dbReference>
<dbReference type="CTD" id="34502"/>
<reference evidence="1 2" key="1">
    <citation type="journal article" date="2017" name="G3 (Bethesda)">
        <title>The Physical Genome Mapping of Anopheles albimanus Corrected Scaffold Misassemblies and Identified Interarm Rearrangements in Genus Anopheles.</title>
        <authorList>
            <person name="Artemov G.N."/>
            <person name="Peery A.N."/>
            <person name="Jiang X."/>
            <person name="Tu Z."/>
            <person name="Stegniy V.N."/>
            <person name="Sharakhova M.V."/>
            <person name="Sharakhov I.V."/>
        </authorList>
    </citation>
    <scope>NUCLEOTIDE SEQUENCE [LARGE SCALE GENOMIC DNA]</scope>
    <source>
        <strain evidence="1 2">ALBI9_A</strain>
    </source>
</reference>
<evidence type="ECO:0000313" key="1">
    <source>
        <dbReference type="EnsemblMetazoa" id="AALB008007-PA"/>
    </source>
</evidence>
<dbReference type="STRING" id="7167.A0A182FN94"/>
<dbReference type="KEGG" id="aali:118460106"/>
<reference evidence="1" key="2">
    <citation type="submission" date="2022-08" db="UniProtKB">
        <authorList>
            <consortium name="EnsemblMetazoa"/>
        </authorList>
    </citation>
    <scope>IDENTIFICATION</scope>
    <source>
        <strain evidence="1">STECLA/ALBI9_A</strain>
    </source>
</reference>
<dbReference type="VEuPathDB" id="VectorBase:AALB008007"/>
<dbReference type="InterPro" id="IPR053010">
    <property type="entry name" value="SET_SmydA-8"/>
</dbReference>
<dbReference type="GeneID" id="118460106"/>